<dbReference type="Proteomes" id="UP000436006">
    <property type="component" value="Unassembled WGS sequence"/>
</dbReference>
<evidence type="ECO:0000313" key="3">
    <source>
        <dbReference type="Proteomes" id="UP000436006"/>
    </source>
</evidence>
<dbReference type="InterPro" id="IPR050194">
    <property type="entry name" value="Glycosyltransferase_grp1"/>
</dbReference>
<dbReference type="Gene3D" id="3.40.50.2000">
    <property type="entry name" value="Glycogen Phosphorylase B"/>
    <property type="match status" value="2"/>
</dbReference>
<feature type="domain" description="Glycosyl transferase family 1" evidence="1">
    <location>
        <begin position="210"/>
        <end position="337"/>
    </location>
</feature>
<dbReference type="EMBL" id="WPIN01000008">
    <property type="protein sequence ID" value="MVM32529.1"/>
    <property type="molecule type" value="Genomic_DNA"/>
</dbReference>
<dbReference type="Pfam" id="PF00534">
    <property type="entry name" value="Glycos_transf_1"/>
    <property type="match status" value="1"/>
</dbReference>
<dbReference type="PANTHER" id="PTHR45947:SF3">
    <property type="entry name" value="SULFOQUINOVOSYL TRANSFERASE SQD2"/>
    <property type="match status" value="1"/>
</dbReference>
<dbReference type="SUPFAM" id="SSF53756">
    <property type="entry name" value="UDP-Glycosyltransferase/glycogen phosphorylase"/>
    <property type="match status" value="1"/>
</dbReference>
<dbReference type="GO" id="GO:0016757">
    <property type="term" value="F:glycosyltransferase activity"/>
    <property type="evidence" value="ECO:0007669"/>
    <property type="project" value="InterPro"/>
</dbReference>
<organism evidence="2 3">
    <name type="scientific">Spirosoma arboris</name>
    <dbReference type="NCBI Taxonomy" id="2682092"/>
    <lineage>
        <taxon>Bacteria</taxon>
        <taxon>Pseudomonadati</taxon>
        <taxon>Bacteroidota</taxon>
        <taxon>Cytophagia</taxon>
        <taxon>Cytophagales</taxon>
        <taxon>Cytophagaceae</taxon>
        <taxon>Spirosoma</taxon>
    </lineage>
</organism>
<keyword evidence="3" id="KW-1185">Reference proteome</keyword>
<gene>
    <name evidence="2" type="ORF">GO755_20985</name>
</gene>
<evidence type="ECO:0000259" key="1">
    <source>
        <dbReference type="Pfam" id="PF00534"/>
    </source>
</evidence>
<sequence>MRVLHIVSSMNPESGGVSQAIKTLIEETSKLDVISHLAVVDSPDALYLQNEPLIIYALGPSKGVWQYSKLLLPWLIENLINYEVVIVHGLWLYHSYSVLKASKLVERSNHSRPKIYIMPHGMLDPWFQEAQGRKLKAIRNWLYWKIIEKRVVNELDGLLFTCETEMLLAQDTFSGYKPKMKKVVGLGIEAPPVFTKRMSDLFYNKCEGLKNENYILFLGRIHVKKGVDLLVNAYLALEALGTKLPKLVIAGPGLETDYGKKIQALASKSNSIYLPGMLNGEIKWGAFYCCEAFILPSHQENFGIAVAESLACSKPVLISNQVNIWREIEVGQGGIIFSDSLEGTQTALEQWFSLSLNQKKVMGLQAKAVYESKFAVDSTVRRFMEAISV</sequence>
<dbReference type="PANTHER" id="PTHR45947">
    <property type="entry name" value="SULFOQUINOVOSYL TRANSFERASE SQD2"/>
    <property type="match status" value="1"/>
</dbReference>
<comment type="caution">
    <text evidence="2">The sequence shown here is derived from an EMBL/GenBank/DDBJ whole genome shotgun (WGS) entry which is preliminary data.</text>
</comment>
<dbReference type="AlphaFoldDB" id="A0A7K1SFD8"/>
<accession>A0A7K1SFD8</accession>
<keyword evidence="2" id="KW-0808">Transferase</keyword>
<name>A0A7K1SFD8_9BACT</name>
<dbReference type="InterPro" id="IPR001296">
    <property type="entry name" value="Glyco_trans_1"/>
</dbReference>
<protein>
    <submittedName>
        <fullName evidence="2">Glycosyltransferase</fullName>
    </submittedName>
</protein>
<reference evidence="2 3" key="1">
    <citation type="submission" date="2019-12" db="EMBL/GenBank/DDBJ databases">
        <title>Spirosoma sp. HMF4905 genome sequencing and assembly.</title>
        <authorList>
            <person name="Kang H."/>
            <person name="Cha I."/>
            <person name="Kim H."/>
            <person name="Joh K."/>
        </authorList>
    </citation>
    <scope>NUCLEOTIDE SEQUENCE [LARGE SCALE GENOMIC DNA]</scope>
    <source>
        <strain evidence="2 3">HMF4905</strain>
    </source>
</reference>
<proteinExistence type="predicted"/>
<evidence type="ECO:0000313" key="2">
    <source>
        <dbReference type="EMBL" id="MVM32529.1"/>
    </source>
</evidence>